<dbReference type="EMBL" id="CP071090">
    <property type="protein sequence ID" value="QSQ24265.1"/>
    <property type="molecule type" value="Genomic_DNA"/>
</dbReference>
<reference evidence="2 3" key="1">
    <citation type="submission" date="2021-02" db="EMBL/GenBank/DDBJ databases">
        <title>De Novo genome assembly of isolated myxobacteria.</title>
        <authorList>
            <person name="Stevens D.C."/>
        </authorList>
    </citation>
    <scope>NUCLEOTIDE SEQUENCE [LARGE SCALE GENOMIC DNA]</scope>
    <source>
        <strain evidence="3">SCPEA02</strain>
    </source>
</reference>
<feature type="compositionally biased region" description="Low complexity" evidence="1">
    <location>
        <begin position="1"/>
        <end position="11"/>
    </location>
</feature>
<gene>
    <name evidence="2" type="ORF">JY651_04675</name>
</gene>
<accession>A0ABX7P200</accession>
<evidence type="ECO:0000313" key="3">
    <source>
        <dbReference type="Proteomes" id="UP000662747"/>
    </source>
</evidence>
<evidence type="ECO:0000256" key="1">
    <source>
        <dbReference type="SAM" id="MobiDB-lite"/>
    </source>
</evidence>
<feature type="compositionally biased region" description="Basic residues" evidence="1">
    <location>
        <begin position="12"/>
        <end position="48"/>
    </location>
</feature>
<keyword evidence="3" id="KW-1185">Reference proteome</keyword>
<dbReference type="Proteomes" id="UP000662747">
    <property type="component" value="Chromosome"/>
</dbReference>
<sequence length="149" mass="16477">MATKKQAPAKKASAKKRAPAKKASAKKRAPAKKASAKKRAPARKKAPARRVLDAPHKLHLHDDRFAPTDLIVRRDEWVHVTSERNDRNVPVHVPECFDLAGVQPLKKRGDVLKLKVLTDANLGKYPIKAPKKTGPNTDLKGDIEVISHD</sequence>
<organism evidence="2 3">
    <name type="scientific">Pyxidicoccus parkwayensis</name>
    <dbReference type="NCBI Taxonomy" id="2813578"/>
    <lineage>
        <taxon>Bacteria</taxon>
        <taxon>Pseudomonadati</taxon>
        <taxon>Myxococcota</taxon>
        <taxon>Myxococcia</taxon>
        <taxon>Myxococcales</taxon>
        <taxon>Cystobacterineae</taxon>
        <taxon>Myxococcaceae</taxon>
        <taxon>Pyxidicoccus</taxon>
    </lineage>
</organism>
<dbReference type="RefSeq" id="WP_206725831.1">
    <property type="nucleotide sequence ID" value="NZ_CP071090.1"/>
</dbReference>
<name>A0ABX7P200_9BACT</name>
<evidence type="ECO:0000313" key="2">
    <source>
        <dbReference type="EMBL" id="QSQ24265.1"/>
    </source>
</evidence>
<protein>
    <submittedName>
        <fullName evidence="2">Uncharacterized protein</fullName>
    </submittedName>
</protein>
<feature type="region of interest" description="Disordered" evidence="1">
    <location>
        <begin position="1"/>
        <end position="55"/>
    </location>
</feature>
<proteinExistence type="predicted"/>